<feature type="region of interest" description="Disordered" evidence="1">
    <location>
        <begin position="110"/>
        <end position="129"/>
    </location>
</feature>
<evidence type="ECO:0000313" key="2">
    <source>
        <dbReference type="EMBL" id="MFG6442295.1"/>
    </source>
</evidence>
<name>A0ABW7FLU6_9BURK</name>
<sequence>MMILTDGKLRVRLRLHSEEGINLAELGVLLTSINRTLNQWAGYPPATASKEPSGVEARVEFVQNGSVIIDTLVEFFDAQVAQPGFLQNMLASASYELTGKLASGIRRALSRTKPPKSNPVRTEPFMPELPSVQGISGIQHETIATRPPESPEGTKTIVVEVSMHGSHAVQTVAVSAVVPVDVHRVAIDLKSS</sequence>
<dbReference type="Proteomes" id="UP001606301">
    <property type="component" value="Unassembled WGS sequence"/>
</dbReference>
<accession>A0ABW7FLU6</accession>
<dbReference type="EMBL" id="JBIGHW010000009">
    <property type="protein sequence ID" value="MFG6442295.1"/>
    <property type="molecule type" value="Genomic_DNA"/>
</dbReference>
<keyword evidence="3" id="KW-1185">Reference proteome</keyword>
<reference evidence="2 3" key="1">
    <citation type="submission" date="2024-08" db="EMBL/GenBank/DDBJ databases">
        <authorList>
            <person name="Lu H."/>
        </authorList>
    </citation>
    <scope>NUCLEOTIDE SEQUENCE [LARGE SCALE GENOMIC DNA]</scope>
    <source>
        <strain evidence="2 3">LKC17W</strain>
    </source>
</reference>
<proteinExistence type="predicted"/>
<gene>
    <name evidence="2" type="ORF">ACG0Z3_16550</name>
</gene>
<organism evidence="2 3">
    <name type="scientific">Pelomonas margarita</name>
    <dbReference type="NCBI Taxonomy" id="3299031"/>
    <lineage>
        <taxon>Bacteria</taxon>
        <taxon>Pseudomonadati</taxon>
        <taxon>Pseudomonadota</taxon>
        <taxon>Betaproteobacteria</taxon>
        <taxon>Burkholderiales</taxon>
        <taxon>Sphaerotilaceae</taxon>
        <taxon>Roseateles</taxon>
    </lineage>
</organism>
<evidence type="ECO:0000313" key="3">
    <source>
        <dbReference type="Proteomes" id="UP001606301"/>
    </source>
</evidence>
<comment type="caution">
    <text evidence="2">The sequence shown here is derived from an EMBL/GenBank/DDBJ whole genome shotgun (WGS) entry which is preliminary data.</text>
</comment>
<dbReference type="RefSeq" id="WP_394399386.1">
    <property type="nucleotide sequence ID" value="NZ_JBIGHW010000009.1"/>
</dbReference>
<evidence type="ECO:0000256" key="1">
    <source>
        <dbReference type="SAM" id="MobiDB-lite"/>
    </source>
</evidence>
<protein>
    <submittedName>
        <fullName evidence="2">Uncharacterized protein</fullName>
    </submittedName>
</protein>